<feature type="compositionally biased region" description="Acidic residues" evidence="1">
    <location>
        <begin position="724"/>
        <end position="733"/>
    </location>
</feature>
<feature type="compositionally biased region" description="Basic residues" evidence="1">
    <location>
        <begin position="54"/>
        <end position="67"/>
    </location>
</feature>
<evidence type="ECO:0008006" key="4">
    <source>
        <dbReference type="Google" id="ProtNLM"/>
    </source>
</evidence>
<evidence type="ECO:0000313" key="3">
    <source>
        <dbReference type="Proteomes" id="UP000002358"/>
    </source>
</evidence>
<evidence type="ECO:0000313" key="2">
    <source>
        <dbReference type="EnsemblMetazoa" id="XP_031782425"/>
    </source>
</evidence>
<dbReference type="KEGG" id="nvi:116416798"/>
<dbReference type="GeneID" id="116416798"/>
<feature type="compositionally biased region" description="Basic and acidic residues" evidence="1">
    <location>
        <begin position="123"/>
        <end position="133"/>
    </location>
</feature>
<dbReference type="InterPro" id="IPR036691">
    <property type="entry name" value="Endo/exonu/phosph_ase_sf"/>
</dbReference>
<dbReference type="EnsemblMetazoa" id="XM_031926565">
    <property type="protein sequence ID" value="XP_031782425"/>
    <property type="gene ID" value="LOC116416798"/>
</dbReference>
<organism evidence="2 3">
    <name type="scientific">Nasonia vitripennis</name>
    <name type="common">Parasitic wasp</name>
    <dbReference type="NCBI Taxonomy" id="7425"/>
    <lineage>
        <taxon>Eukaryota</taxon>
        <taxon>Metazoa</taxon>
        <taxon>Ecdysozoa</taxon>
        <taxon>Arthropoda</taxon>
        <taxon>Hexapoda</taxon>
        <taxon>Insecta</taxon>
        <taxon>Pterygota</taxon>
        <taxon>Neoptera</taxon>
        <taxon>Endopterygota</taxon>
        <taxon>Hymenoptera</taxon>
        <taxon>Apocrita</taxon>
        <taxon>Proctotrupomorpha</taxon>
        <taxon>Chalcidoidea</taxon>
        <taxon>Pteromalidae</taxon>
        <taxon>Pteromalinae</taxon>
        <taxon>Nasonia</taxon>
    </lineage>
</organism>
<feature type="region of interest" description="Disordered" evidence="1">
    <location>
        <begin position="705"/>
        <end position="733"/>
    </location>
</feature>
<dbReference type="AlphaFoldDB" id="A0A7M7T8I5"/>
<feature type="region of interest" description="Disordered" evidence="1">
    <location>
        <begin position="1"/>
        <end position="133"/>
    </location>
</feature>
<evidence type="ECO:0000256" key="1">
    <source>
        <dbReference type="SAM" id="MobiDB-lite"/>
    </source>
</evidence>
<feature type="compositionally biased region" description="Basic and acidic residues" evidence="1">
    <location>
        <begin position="88"/>
        <end position="110"/>
    </location>
</feature>
<feature type="compositionally biased region" description="Basic and acidic residues" evidence="1">
    <location>
        <begin position="36"/>
        <end position="50"/>
    </location>
</feature>
<keyword evidence="3" id="KW-1185">Reference proteome</keyword>
<protein>
    <recommendedName>
        <fullName evidence="4">Endonuclease/exonuclease/phosphatase domain-containing protein</fullName>
    </recommendedName>
</protein>
<dbReference type="SUPFAM" id="SSF56219">
    <property type="entry name" value="DNase I-like"/>
    <property type="match status" value="1"/>
</dbReference>
<proteinExistence type="predicted"/>
<feature type="region of interest" description="Disordered" evidence="1">
    <location>
        <begin position="344"/>
        <end position="376"/>
    </location>
</feature>
<sequence length="733" mass="86640">MNYSYEQINEVVIGKQRNDGSGEEQEYGTPRGFEFTQERGETGNRLKDTPTGRGSRRGGRGRGRGLKQRSLSESFAKDIKKGGKRKERSPAEDEAKKREKVEEGEERSPFEKSNLTLRTPPKKGNEKEIEDREMEKLQETLNNICEGMKEERNERKRMMEKWEEKWKENEERIKEALEEFKKKMEEEREERIEMGKRAEKAAEEEGKRREQLKEEMLEKIKNLEERFEERMPERSREGPEQDRREKSAEEEEREKRGEGWDKDKLKSWVRDKLRIEIEFKRVWTIRGRANSKIGAQCKDGEEKEKLMGMKSALKGTDVFIDHDTTWRERRTREKLNELAKQWKREGHTRGRDSFFEERQEKGQRTEEQKDNTREETNESIKVVSWNVAGIKGLGEEGWRYLKVFDVICLQETWMEDGEGDKIKKRLKGYEIEVREAKKGGSRGIEGGGFDEEGNEEKRESKDKIKNREGEELLNRIKEMGLSILNGNIEGDEEGEITYVGGMGCSVIDYGITNEEGTNRVKQMRVVDRMESDHEALEVDLESGRRKERQRREETVKVSWSERAIEEYRRWIVRGGAARTWGEIKVKVGNALQFKKGKPGRREEGKWWDEECRRKKAEMRKAKKEVGKGRNSMEKYRQVKRELRNLCRRKKEEGLKSEIKEAKEDRTGKKFWDMVKKRRKRRREEIDKSIRDEKWLEHFKGQLGEKVGRQDEERGAILETGSENEGGEGEIEVK</sequence>
<feature type="compositionally biased region" description="Basic and acidic residues" evidence="1">
    <location>
        <begin position="455"/>
        <end position="465"/>
    </location>
</feature>
<dbReference type="Gene3D" id="3.60.10.10">
    <property type="entry name" value="Endonuclease/exonuclease/phosphatase"/>
    <property type="match status" value="2"/>
</dbReference>
<dbReference type="SMR" id="A0A7M7T8I5"/>
<feature type="region of interest" description="Disordered" evidence="1">
    <location>
        <begin position="191"/>
        <end position="260"/>
    </location>
</feature>
<accession>A0A7M7T8I5</accession>
<dbReference type="Proteomes" id="UP000002358">
    <property type="component" value="Unassembled WGS sequence"/>
</dbReference>
<dbReference type="OrthoDB" id="7548126at2759"/>
<feature type="region of interest" description="Disordered" evidence="1">
    <location>
        <begin position="439"/>
        <end position="465"/>
    </location>
</feature>
<dbReference type="InParanoid" id="A0A7M7T8I5"/>
<dbReference type="RefSeq" id="XP_031782425.1">
    <property type="nucleotide sequence ID" value="XM_031926565.1"/>
</dbReference>
<name>A0A7M7T8I5_NASVI</name>
<reference evidence="2" key="1">
    <citation type="submission" date="2021-01" db="UniProtKB">
        <authorList>
            <consortium name="EnsemblMetazoa"/>
        </authorList>
    </citation>
    <scope>IDENTIFICATION</scope>
</reference>
<feature type="compositionally biased region" description="Basic and acidic residues" evidence="1">
    <location>
        <begin position="705"/>
        <end position="715"/>
    </location>
</feature>